<evidence type="ECO:0000259" key="2">
    <source>
        <dbReference type="PROSITE" id="PS50940"/>
    </source>
</evidence>
<dbReference type="AlphaFoldDB" id="A0A154P909"/>
<reference evidence="3 4" key="1">
    <citation type="submission" date="2015-07" db="EMBL/GenBank/DDBJ databases">
        <title>The genome of Dufourea novaeangliae.</title>
        <authorList>
            <person name="Pan H."/>
            <person name="Kapheim K."/>
        </authorList>
    </citation>
    <scope>NUCLEOTIDE SEQUENCE [LARGE SCALE GENOMIC DNA]</scope>
    <source>
        <strain evidence="3">0120121106</strain>
        <tissue evidence="3">Whole body</tissue>
    </source>
</reference>
<organism evidence="3 4">
    <name type="scientific">Dufourea novaeangliae</name>
    <name type="common">Sweat bee</name>
    <dbReference type="NCBI Taxonomy" id="178035"/>
    <lineage>
        <taxon>Eukaryota</taxon>
        <taxon>Metazoa</taxon>
        <taxon>Ecdysozoa</taxon>
        <taxon>Arthropoda</taxon>
        <taxon>Hexapoda</taxon>
        <taxon>Insecta</taxon>
        <taxon>Pterygota</taxon>
        <taxon>Neoptera</taxon>
        <taxon>Endopterygota</taxon>
        <taxon>Hymenoptera</taxon>
        <taxon>Apocrita</taxon>
        <taxon>Aculeata</taxon>
        <taxon>Apoidea</taxon>
        <taxon>Anthophila</taxon>
        <taxon>Halictidae</taxon>
        <taxon>Rophitinae</taxon>
        <taxon>Dufourea</taxon>
    </lineage>
</organism>
<dbReference type="OrthoDB" id="10065127at2759"/>
<gene>
    <name evidence="3" type="ORF">WN55_09850</name>
</gene>
<dbReference type="SUPFAM" id="SSF57625">
    <property type="entry name" value="Invertebrate chitin-binding proteins"/>
    <property type="match status" value="1"/>
</dbReference>
<feature type="region of interest" description="Disordered" evidence="1">
    <location>
        <begin position="127"/>
        <end position="151"/>
    </location>
</feature>
<evidence type="ECO:0000313" key="3">
    <source>
        <dbReference type="EMBL" id="KZC07864.1"/>
    </source>
</evidence>
<evidence type="ECO:0000313" key="4">
    <source>
        <dbReference type="Proteomes" id="UP000076502"/>
    </source>
</evidence>
<feature type="region of interest" description="Disordered" evidence="1">
    <location>
        <begin position="1"/>
        <end position="44"/>
    </location>
</feature>
<dbReference type="GO" id="GO:0008061">
    <property type="term" value="F:chitin binding"/>
    <property type="evidence" value="ECO:0007669"/>
    <property type="project" value="InterPro"/>
</dbReference>
<dbReference type="PROSITE" id="PS50940">
    <property type="entry name" value="CHIT_BIND_II"/>
    <property type="match status" value="1"/>
</dbReference>
<sequence>MQKDQSSVKNKGDQDSSSTEQKSPNNVKKDEEDLIKTTENFTPYPLSRLSTLTSAIQETAKEVLSTSTEMSTTPKNFTLIEVEILSTTVSPLATIPSEPDQDEATTIQTMPEEEVSTESSTKIIPTETSVVTESTTQSTTPLSHVSTSQEPEKVVSTTIRPPHRKLANLRRQDTFNCLEKEMYRFYGDNRDCRLFHYCSPGFTSRQVLDFRFVCEEGTTFDEESQSCKHDTRGKKCLNRQW</sequence>
<feature type="compositionally biased region" description="Basic and acidic residues" evidence="1">
    <location>
        <begin position="27"/>
        <end position="36"/>
    </location>
</feature>
<dbReference type="InterPro" id="IPR002557">
    <property type="entry name" value="Chitin-bd_dom"/>
</dbReference>
<feature type="domain" description="Chitin-binding type-2" evidence="2">
    <location>
        <begin position="174"/>
        <end position="238"/>
    </location>
</feature>
<feature type="compositionally biased region" description="Polar residues" evidence="1">
    <location>
        <begin position="1"/>
        <end position="26"/>
    </location>
</feature>
<dbReference type="SMART" id="SM00494">
    <property type="entry name" value="ChtBD2"/>
    <property type="match status" value="1"/>
</dbReference>
<dbReference type="InterPro" id="IPR036508">
    <property type="entry name" value="Chitin-bd_dom_sf"/>
</dbReference>
<dbReference type="Proteomes" id="UP000076502">
    <property type="component" value="Unassembled WGS sequence"/>
</dbReference>
<dbReference type="Gene3D" id="2.170.140.10">
    <property type="entry name" value="Chitin binding domain"/>
    <property type="match status" value="1"/>
</dbReference>
<dbReference type="STRING" id="178035.A0A154P909"/>
<evidence type="ECO:0000256" key="1">
    <source>
        <dbReference type="SAM" id="MobiDB-lite"/>
    </source>
</evidence>
<name>A0A154P909_DUFNO</name>
<proteinExistence type="predicted"/>
<dbReference type="EMBL" id="KQ434832">
    <property type="protein sequence ID" value="KZC07864.1"/>
    <property type="molecule type" value="Genomic_DNA"/>
</dbReference>
<feature type="compositionally biased region" description="Polar residues" evidence="1">
    <location>
        <begin position="141"/>
        <end position="151"/>
    </location>
</feature>
<keyword evidence="4" id="KW-1185">Reference proteome</keyword>
<dbReference type="Pfam" id="PF01607">
    <property type="entry name" value="CBM_14"/>
    <property type="match status" value="1"/>
</dbReference>
<feature type="compositionally biased region" description="Low complexity" evidence="1">
    <location>
        <begin position="127"/>
        <end position="140"/>
    </location>
</feature>
<accession>A0A154P909</accession>
<dbReference type="GO" id="GO:0005576">
    <property type="term" value="C:extracellular region"/>
    <property type="evidence" value="ECO:0007669"/>
    <property type="project" value="InterPro"/>
</dbReference>
<protein>
    <recommendedName>
        <fullName evidence="2">Chitin-binding type-2 domain-containing protein</fullName>
    </recommendedName>
</protein>